<dbReference type="PANTHER" id="PTHR43390">
    <property type="entry name" value="SIGNAL PEPTIDASE I"/>
    <property type="match status" value="1"/>
</dbReference>
<dbReference type="Pfam" id="PF10502">
    <property type="entry name" value="Peptidase_S26"/>
    <property type="match status" value="1"/>
</dbReference>
<dbReference type="InterPro" id="IPR000223">
    <property type="entry name" value="Pept_S26A_signal_pept_1"/>
</dbReference>
<dbReference type="GO" id="GO:0009003">
    <property type="term" value="F:signal peptidase activity"/>
    <property type="evidence" value="ECO:0007669"/>
    <property type="project" value="UniProtKB-EC"/>
</dbReference>
<comment type="catalytic activity">
    <reaction evidence="1 7">
        <text>Cleavage of hydrophobic, N-terminal signal or leader sequences from secreted and periplasmic proteins.</text>
        <dbReference type="EC" id="3.4.21.89"/>
    </reaction>
</comment>
<dbReference type="eggNOG" id="COG0681">
    <property type="taxonomic scope" value="Bacteria"/>
</dbReference>
<protein>
    <recommendedName>
        <fullName evidence="4 7">Signal peptidase I</fullName>
        <ecNumber evidence="4 7">3.4.21.89</ecNumber>
    </recommendedName>
</protein>
<evidence type="ECO:0000256" key="6">
    <source>
        <dbReference type="PIRSR" id="PIRSR600223-1"/>
    </source>
</evidence>
<keyword evidence="7" id="KW-0812">Transmembrane</keyword>
<dbReference type="PANTHER" id="PTHR43390:SF1">
    <property type="entry name" value="CHLOROPLAST PROCESSING PEPTIDASE"/>
    <property type="match status" value="1"/>
</dbReference>
<feature type="domain" description="Peptidase S26" evidence="8">
    <location>
        <begin position="6"/>
        <end position="163"/>
    </location>
</feature>
<dbReference type="SUPFAM" id="SSF51306">
    <property type="entry name" value="LexA/Signal peptidase"/>
    <property type="match status" value="1"/>
</dbReference>
<dbReference type="PRINTS" id="PR00727">
    <property type="entry name" value="LEADERPTASE"/>
</dbReference>
<proteinExistence type="inferred from homology"/>
<dbReference type="KEGG" id="clt:CM240_2896"/>
<dbReference type="HOGENOM" id="CLU_028723_5_1_9"/>
<dbReference type="EC" id="3.4.21.89" evidence="4 7"/>
<dbReference type="CDD" id="cd06530">
    <property type="entry name" value="S26_SPase_I"/>
    <property type="match status" value="1"/>
</dbReference>
<evidence type="ECO:0000256" key="5">
    <source>
        <dbReference type="ARBA" id="ARBA00022801"/>
    </source>
</evidence>
<dbReference type="PROSITE" id="PS00761">
    <property type="entry name" value="SPASE_I_3"/>
    <property type="match status" value="1"/>
</dbReference>
<dbReference type="NCBIfam" id="TIGR02227">
    <property type="entry name" value="sigpep_I_bact"/>
    <property type="match status" value="1"/>
</dbReference>
<evidence type="ECO:0000313" key="10">
    <source>
        <dbReference type="Proteomes" id="UP000019426"/>
    </source>
</evidence>
<organism evidence="9 10">
    <name type="scientific">Clostridium bornimense</name>
    <dbReference type="NCBI Taxonomy" id="1216932"/>
    <lineage>
        <taxon>Bacteria</taxon>
        <taxon>Bacillati</taxon>
        <taxon>Bacillota</taxon>
        <taxon>Clostridia</taxon>
        <taxon>Eubacteriales</taxon>
        <taxon>Clostridiaceae</taxon>
        <taxon>Clostridium</taxon>
    </lineage>
</organism>
<dbReference type="InterPro" id="IPR019758">
    <property type="entry name" value="Pept_S26A_signal_pept_1_CS"/>
</dbReference>
<evidence type="ECO:0000313" key="9">
    <source>
        <dbReference type="EMBL" id="CDM70013.1"/>
    </source>
</evidence>
<reference evidence="9 10" key="1">
    <citation type="submission" date="2013-11" db="EMBL/GenBank/DDBJ databases">
        <title>Complete genome sequence of Clostridum sp. M2/40.</title>
        <authorList>
            <person name="Wibberg D."/>
            <person name="Puehler A."/>
            <person name="Schlueter A."/>
        </authorList>
    </citation>
    <scope>NUCLEOTIDE SEQUENCE [LARGE SCALE GENOMIC DNA]</scope>
    <source>
        <strain evidence="10">M2/40</strain>
    </source>
</reference>
<dbReference type="EMBL" id="HG917869">
    <property type="protein sequence ID" value="CDM70013.1"/>
    <property type="molecule type" value="Genomic_DNA"/>
</dbReference>
<feature type="active site" evidence="6">
    <location>
        <position position="77"/>
    </location>
</feature>
<evidence type="ECO:0000256" key="7">
    <source>
        <dbReference type="RuleBase" id="RU362042"/>
    </source>
</evidence>
<dbReference type="PATRIC" id="fig|1216932.3.peg.2861"/>
<dbReference type="InterPro" id="IPR036286">
    <property type="entry name" value="LexA/Signal_pep-like_sf"/>
</dbReference>
<feature type="active site" evidence="6">
    <location>
        <position position="36"/>
    </location>
</feature>
<dbReference type="STRING" id="1216932.CM240_2896"/>
<keyword evidence="5 7" id="KW-0378">Hydrolase</keyword>
<dbReference type="InterPro" id="IPR019533">
    <property type="entry name" value="Peptidase_S26"/>
</dbReference>
<keyword evidence="7" id="KW-0472">Membrane</keyword>
<dbReference type="InterPro" id="IPR019757">
    <property type="entry name" value="Pept_S26A_signal_pept_1_Lys-AS"/>
</dbReference>
<gene>
    <name evidence="9" type="ORF">CM240_2896</name>
</gene>
<dbReference type="RefSeq" id="WP_044040185.1">
    <property type="nucleotide sequence ID" value="NZ_HG917869.1"/>
</dbReference>
<evidence type="ECO:0000256" key="1">
    <source>
        <dbReference type="ARBA" id="ARBA00000677"/>
    </source>
</evidence>
<dbReference type="PROSITE" id="PS00760">
    <property type="entry name" value="SPASE_I_2"/>
    <property type="match status" value="1"/>
</dbReference>
<dbReference type="Gene3D" id="2.10.109.10">
    <property type="entry name" value="Umud Fragment, subunit A"/>
    <property type="match status" value="1"/>
</dbReference>
<keyword evidence="7" id="KW-1133">Transmembrane helix</keyword>
<evidence type="ECO:0000256" key="2">
    <source>
        <dbReference type="ARBA" id="ARBA00004401"/>
    </source>
</evidence>
<feature type="transmembrane region" description="Helical" evidence="7">
    <location>
        <begin position="6"/>
        <end position="27"/>
    </location>
</feature>
<comment type="subcellular location">
    <subcellularLocation>
        <location evidence="2">Cell membrane</location>
        <topology evidence="2">Single-pass type II membrane protein</topology>
    </subcellularLocation>
    <subcellularLocation>
        <location evidence="7">Membrane</location>
        <topology evidence="7">Single-pass type II membrane protein</topology>
    </subcellularLocation>
</comment>
<name>W6RZX3_9CLOT</name>
<dbReference type="Proteomes" id="UP000019426">
    <property type="component" value="Chromosome M2/40_rep2"/>
</dbReference>
<evidence type="ECO:0000256" key="4">
    <source>
        <dbReference type="ARBA" id="ARBA00013208"/>
    </source>
</evidence>
<sequence length="178" mass="20640">MKKIFINWILPIIAALVLSTIINKYVFMIATVPSSSMRPTIMEGDRLLVTRTHNPEKLKTGDIVVFDFKEENEKFVKRLIGTPGDTVEIFEDGSVKVNGKLLDDSYIYEREYVTDVYQKYEVPEDSYFFLGDNRNISKDSRKWETSPYIKGEDIEGKAQFIVYPFNRIGKLKSISYLN</sequence>
<dbReference type="GO" id="GO:0005886">
    <property type="term" value="C:plasma membrane"/>
    <property type="evidence" value="ECO:0007669"/>
    <property type="project" value="UniProtKB-SubCell"/>
</dbReference>
<dbReference type="OrthoDB" id="9802919at2"/>
<dbReference type="GO" id="GO:0006465">
    <property type="term" value="P:signal peptide processing"/>
    <property type="evidence" value="ECO:0007669"/>
    <property type="project" value="InterPro"/>
</dbReference>
<evidence type="ECO:0000259" key="8">
    <source>
        <dbReference type="Pfam" id="PF10502"/>
    </source>
</evidence>
<dbReference type="GO" id="GO:0004252">
    <property type="term" value="F:serine-type endopeptidase activity"/>
    <property type="evidence" value="ECO:0007669"/>
    <property type="project" value="InterPro"/>
</dbReference>
<accession>W6RZX3</accession>
<keyword evidence="10" id="KW-1185">Reference proteome</keyword>
<comment type="similarity">
    <text evidence="3 7">Belongs to the peptidase S26 family.</text>
</comment>
<dbReference type="AlphaFoldDB" id="W6RZX3"/>
<keyword evidence="7" id="KW-0645">Protease</keyword>
<evidence type="ECO:0000256" key="3">
    <source>
        <dbReference type="ARBA" id="ARBA00009370"/>
    </source>
</evidence>